<comment type="caution">
    <text evidence="4">The sequence shown here is derived from an EMBL/GenBank/DDBJ whole genome shotgun (WGS) entry which is preliminary data.</text>
</comment>
<dbReference type="CDD" id="cd06552">
    <property type="entry name" value="ASCH_yqfb_like"/>
    <property type="match status" value="1"/>
</dbReference>
<feature type="active site" description="Nucleophile" evidence="2">
    <location>
        <position position="22"/>
    </location>
</feature>
<comment type="function">
    <text evidence="2">Catalyzes the hydrolysis of N(4)-acetylcytidine (ac4C).</text>
</comment>
<dbReference type="SUPFAM" id="SSF88697">
    <property type="entry name" value="PUA domain-like"/>
    <property type="match status" value="1"/>
</dbReference>
<feature type="active site" description="Proton donor" evidence="2">
    <location>
        <position position="72"/>
    </location>
</feature>
<dbReference type="InterPro" id="IPR008314">
    <property type="entry name" value="AC4CH"/>
</dbReference>
<dbReference type="Gene3D" id="2.30.130.30">
    <property type="entry name" value="Hypothetical protein"/>
    <property type="match status" value="1"/>
</dbReference>
<dbReference type="RefSeq" id="WP_248007850.1">
    <property type="nucleotide sequence ID" value="NZ_JAJHVV010000003.1"/>
</dbReference>
<dbReference type="SMART" id="SM01022">
    <property type="entry name" value="ASCH"/>
    <property type="match status" value="1"/>
</dbReference>
<dbReference type="GO" id="GO:0016813">
    <property type="term" value="F:hydrolase activity, acting on carbon-nitrogen (but not peptide) bonds, in linear amidines"/>
    <property type="evidence" value="ECO:0007669"/>
    <property type="project" value="UniProtKB-UniRule"/>
</dbReference>
<dbReference type="HAMAP" id="MF_00684">
    <property type="entry name" value="ac4C_amidohydr"/>
    <property type="match status" value="1"/>
</dbReference>
<evidence type="ECO:0000259" key="3">
    <source>
        <dbReference type="SMART" id="SM01022"/>
    </source>
</evidence>
<gene>
    <name evidence="4" type="primary">yqfB</name>
    <name evidence="4" type="ORF">KP803_05550</name>
</gene>
<feature type="active site" description="Proton acceptor" evidence="2">
    <location>
        <position position="19"/>
    </location>
</feature>
<organism evidence="4 5">
    <name type="scientific">Vibrio amylolyticus</name>
    <dbReference type="NCBI Taxonomy" id="2847292"/>
    <lineage>
        <taxon>Bacteria</taxon>
        <taxon>Pseudomonadati</taxon>
        <taxon>Pseudomonadota</taxon>
        <taxon>Gammaproteobacteria</taxon>
        <taxon>Vibrionales</taxon>
        <taxon>Vibrionaceae</taxon>
        <taxon>Vibrio</taxon>
    </lineage>
</organism>
<evidence type="ECO:0000313" key="5">
    <source>
        <dbReference type="Proteomes" id="UP001139559"/>
    </source>
</evidence>
<accession>A0A9X1XGN0</accession>
<dbReference type="EC" id="3.5.1.135" evidence="2"/>
<dbReference type="InterPro" id="IPR015947">
    <property type="entry name" value="PUA-like_sf"/>
</dbReference>
<dbReference type="GO" id="GO:0005829">
    <property type="term" value="C:cytosol"/>
    <property type="evidence" value="ECO:0007669"/>
    <property type="project" value="TreeGrafter"/>
</dbReference>
<protein>
    <recommendedName>
        <fullName evidence="2">N(4)-acetylcytidine amidohydrolase</fullName>
        <shortName evidence="2">ac4C amidohydrolase</shortName>
        <ecNumber evidence="2">3.5.1.135</ecNumber>
    </recommendedName>
</protein>
<comment type="catalytic activity">
    <reaction evidence="2">
        <text>N(4)-acetyl-2'-deoxycytidine + H2O = 2'-deoxycytidine + acetate + H(+)</text>
        <dbReference type="Rhea" id="RHEA:62936"/>
        <dbReference type="ChEBI" id="CHEBI:15377"/>
        <dbReference type="ChEBI" id="CHEBI:15378"/>
        <dbReference type="ChEBI" id="CHEBI:15698"/>
        <dbReference type="ChEBI" id="CHEBI:30089"/>
        <dbReference type="ChEBI" id="CHEBI:146133"/>
        <dbReference type="EC" id="3.5.1.135"/>
    </reaction>
</comment>
<dbReference type="PANTHER" id="PTHR38088">
    <property type="entry name" value="UCP029143 FAMILY PROTEIN"/>
    <property type="match status" value="1"/>
</dbReference>
<comment type="catalytic activity">
    <reaction evidence="2">
        <text>N(4)-acetylcytidine + H2O = cytidine + acetate + H(+)</text>
        <dbReference type="Rhea" id="RHEA:62932"/>
        <dbReference type="ChEBI" id="CHEBI:15377"/>
        <dbReference type="ChEBI" id="CHEBI:15378"/>
        <dbReference type="ChEBI" id="CHEBI:17562"/>
        <dbReference type="ChEBI" id="CHEBI:30089"/>
        <dbReference type="ChEBI" id="CHEBI:70989"/>
        <dbReference type="EC" id="3.5.1.135"/>
    </reaction>
</comment>
<comment type="similarity">
    <text evidence="2">Belongs to the N(4)-acetylcytidine amidohydrolase family.</text>
</comment>
<dbReference type="PIRSF" id="PIRSF029143">
    <property type="entry name" value="UCP029143"/>
    <property type="match status" value="1"/>
</dbReference>
<evidence type="ECO:0000313" key="4">
    <source>
        <dbReference type="EMBL" id="MCK6262737.1"/>
    </source>
</evidence>
<evidence type="ECO:0000256" key="2">
    <source>
        <dbReference type="HAMAP-Rule" id="MF_00684"/>
    </source>
</evidence>
<comment type="catalytic activity">
    <reaction evidence="2">
        <text>N(4)-acetylcytosine + H2O = cytosine + acetate + H(+)</text>
        <dbReference type="Rhea" id="RHEA:62940"/>
        <dbReference type="ChEBI" id="CHEBI:15377"/>
        <dbReference type="ChEBI" id="CHEBI:15378"/>
        <dbReference type="ChEBI" id="CHEBI:16040"/>
        <dbReference type="ChEBI" id="CHEBI:30089"/>
        <dbReference type="ChEBI" id="CHEBI:146134"/>
        <dbReference type="EC" id="3.5.1.135"/>
    </reaction>
</comment>
<dbReference type="PANTHER" id="PTHR38088:SF2">
    <property type="entry name" value="UCP029143 FAMILY PROTEIN"/>
    <property type="match status" value="1"/>
</dbReference>
<evidence type="ECO:0000256" key="1">
    <source>
        <dbReference type="ARBA" id="ARBA00022801"/>
    </source>
</evidence>
<dbReference type="EMBL" id="JAJHVV010000003">
    <property type="protein sequence ID" value="MCK6262737.1"/>
    <property type="molecule type" value="Genomic_DNA"/>
</dbReference>
<name>A0A9X1XGN0_9VIBR</name>
<reference evidence="4" key="1">
    <citation type="submission" date="2021-11" db="EMBL/GenBank/DDBJ databases">
        <title>Vibrio ZSDE26 sp. nov. and Vibrio ZSDZ34 sp. nov., isolated from coastal seawater in Qingdao.</title>
        <authorList>
            <person name="Zhang P."/>
        </authorList>
    </citation>
    <scope>NUCLEOTIDE SEQUENCE</scope>
    <source>
        <strain evidence="4">ZSDE26</strain>
    </source>
</reference>
<sequence>MDKITFFTRMERQILSGKKTATIRNKSESHYFAGQIVEAFTLEDSRKICQLEILGIESVEFEQLSRVHAKAENLPFVFMLKWILRKIYPTENSLYFIRFRVVEN</sequence>
<dbReference type="NCBIfam" id="NF003443">
    <property type="entry name" value="PRK04980.1"/>
    <property type="match status" value="1"/>
</dbReference>
<dbReference type="AlphaFoldDB" id="A0A9X1XGN0"/>
<feature type="domain" description="ASCH" evidence="3">
    <location>
        <begin position="4"/>
        <end position="103"/>
    </location>
</feature>
<dbReference type="Proteomes" id="UP001139559">
    <property type="component" value="Unassembled WGS sequence"/>
</dbReference>
<keyword evidence="5" id="KW-1185">Reference proteome</keyword>
<proteinExistence type="inferred from homology"/>
<dbReference type="Pfam" id="PF04266">
    <property type="entry name" value="ASCH"/>
    <property type="match status" value="1"/>
</dbReference>
<dbReference type="InterPro" id="IPR007374">
    <property type="entry name" value="ASCH_domain"/>
</dbReference>
<keyword evidence="1 2" id="KW-0378">Hydrolase</keyword>